<accession>A0A167FJ20</accession>
<dbReference type="Proteomes" id="UP000076738">
    <property type="component" value="Unassembled WGS sequence"/>
</dbReference>
<feature type="region of interest" description="Disordered" evidence="1">
    <location>
        <begin position="99"/>
        <end position="129"/>
    </location>
</feature>
<dbReference type="Gene3D" id="2.60.120.260">
    <property type="entry name" value="Galactose-binding domain-like"/>
    <property type="match status" value="1"/>
</dbReference>
<dbReference type="EMBL" id="KV417384">
    <property type="protein sequence ID" value="KZO89540.1"/>
    <property type="molecule type" value="Genomic_DNA"/>
</dbReference>
<keyword evidence="3" id="KW-1185">Reference proteome</keyword>
<name>A0A167FJ20_CALVF</name>
<gene>
    <name evidence="2" type="ORF">CALVIDRAFT_569829</name>
</gene>
<feature type="compositionally biased region" description="Low complexity" evidence="1">
    <location>
        <begin position="101"/>
        <end position="117"/>
    </location>
</feature>
<evidence type="ECO:0000313" key="2">
    <source>
        <dbReference type="EMBL" id="KZO89540.1"/>
    </source>
</evidence>
<evidence type="ECO:0000256" key="1">
    <source>
        <dbReference type="SAM" id="MobiDB-lite"/>
    </source>
</evidence>
<dbReference type="AlphaFoldDB" id="A0A167FJ20"/>
<sequence>MVLSQFTSGTAVVNVTVMTTMSVAAPTIIPELSVMTSGASTLTVTAGVVTLNAVNGVSSSSTGTGASPSASLPPNVPLTNATIPATSNNISYSAGSWTPYSDDSTGSGSSSAGQDATPLAPSLNNQNVPSTLQCPSDVTAQQTRSSTDLGATVTYSFVGSAVFAQVVPRNNSGIFSAWVDDYAPQTYDGYQMFAAQQQSLPGSPPSCQIGFSLTGLANTTHVMHIKIVAPATASETDGGGTGLTLAGFTTTSVGDASKAGTSTGVATKPNRWLIGAVGSVLLILLSQMF</sequence>
<dbReference type="OrthoDB" id="10264980at2759"/>
<proteinExistence type="predicted"/>
<reference evidence="2 3" key="1">
    <citation type="journal article" date="2016" name="Mol. Biol. Evol.">
        <title>Comparative Genomics of Early-Diverging Mushroom-Forming Fungi Provides Insights into the Origins of Lignocellulose Decay Capabilities.</title>
        <authorList>
            <person name="Nagy L.G."/>
            <person name="Riley R."/>
            <person name="Tritt A."/>
            <person name="Adam C."/>
            <person name="Daum C."/>
            <person name="Floudas D."/>
            <person name="Sun H."/>
            <person name="Yadav J.S."/>
            <person name="Pangilinan J."/>
            <person name="Larsson K.H."/>
            <person name="Matsuura K."/>
            <person name="Barry K."/>
            <person name="Labutti K."/>
            <person name="Kuo R."/>
            <person name="Ohm R.A."/>
            <person name="Bhattacharya S.S."/>
            <person name="Shirouzu T."/>
            <person name="Yoshinaga Y."/>
            <person name="Martin F.M."/>
            <person name="Grigoriev I.V."/>
            <person name="Hibbett D.S."/>
        </authorList>
    </citation>
    <scope>NUCLEOTIDE SEQUENCE [LARGE SCALE GENOMIC DNA]</scope>
    <source>
        <strain evidence="2 3">TUFC12733</strain>
    </source>
</reference>
<dbReference type="STRING" id="1330018.A0A167FJ20"/>
<protein>
    <submittedName>
        <fullName evidence="2">Uncharacterized protein</fullName>
    </submittedName>
</protein>
<organism evidence="2 3">
    <name type="scientific">Calocera viscosa (strain TUFC12733)</name>
    <dbReference type="NCBI Taxonomy" id="1330018"/>
    <lineage>
        <taxon>Eukaryota</taxon>
        <taxon>Fungi</taxon>
        <taxon>Dikarya</taxon>
        <taxon>Basidiomycota</taxon>
        <taxon>Agaricomycotina</taxon>
        <taxon>Dacrymycetes</taxon>
        <taxon>Dacrymycetales</taxon>
        <taxon>Dacrymycetaceae</taxon>
        <taxon>Calocera</taxon>
    </lineage>
</organism>
<evidence type="ECO:0000313" key="3">
    <source>
        <dbReference type="Proteomes" id="UP000076738"/>
    </source>
</evidence>